<dbReference type="PANTHER" id="PTHR30026:SF20">
    <property type="entry name" value="OUTER MEMBRANE PROTEIN TOLC"/>
    <property type="match status" value="1"/>
</dbReference>
<keyword evidence="5" id="KW-0812">Transmembrane</keyword>
<organism evidence="8 9">
    <name type="scientific">Flavivirga aquimarina</name>
    <dbReference type="NCBI Taxonomy" id="2027862"/>
    <lineage>
        <taxon>Bacteria</taxon>
        <taxon>Pseudomonadati</taxon>
        <taxon>Bacteroidota</taxon>
        <taxon>Flavobacteriia</taxon>
        <taxon>Flavobacteriales</taxon>
        <taxon>Flavobacteriaceae</taxon>
        <taxon>Flavivirga</taxon>
    </lineage>
</organism>
<evidence type="ECO:0000256" key="4">
    <source>
        <dbReference type="ARBA" id="ARBA00022452"/>
    </source>
</evidence>
<keyword evidence="4" id="KW-1134">Transmembrane beta strand</keyword>
<evidence type="ECO:0000256" key="5">
    <source>
        <dbReference type="ARBA" id="ARBA00022692"/>
    </source>
</evidence>
<evidence type="ECO:0000256" key="2">
    <source>
        <dbReference type="ARBA" id="ARBA00007613"/>
    </source>
</evidence>
<comment type="subcellular location">
    <subcellularLocation>
        <location evidence="1">Cell outer membrane</location>
    </subcellularLocation>
</comment>
<dbReference type="InterPro" id="IPR003423">
    <property type="entry name" value="OMP_efflux"/>
</dbReference>
<evidence type="ECO:0000256" key="7">
    <source>
        <dbReference type="ARBA" id="ARBA00023237"/>
    </source>
</evidence>
<name>A0ABT8WGX8_9FLAO</name>
<dbReference type="Gene3D" id="1.20.1600.10">
    <property type="entry name" value="Outer membrane efflux proteins (OEP)"/>
    <property type="match status" value="1"/>
</dbReference>
<keyword evidence="6" id="KW-0472">Membrane</keyword>
<keyword evidence="7" id="KW-0998">Cell outer membrane</keyword>
<evidence type="ECO:0000256" key="1">
    <source>
        <dbReference type="ARBA" id="ARBA00004442"/>
    </source>
</evidence>
<proteinExistence type="inferred from homology"/>
<sequence>MKKTMISKKNSFMRSGLLVLFMLLLVVSSYAQQKKWTLQECVSYALENNISIKQTENTLLVNEQDIIAAKGNFLPSVSGSLGERMSIGSGFDPVTNLRINNQTTHSFNYNLSVSQNVFNGFRTLNLYKQSRLNQEISNLELARIKDDISLNVVNAYLNVLFNIENLEIAQAQYDFSDKQLQQVKDLVDAGVQPRANIFDAEATLSRDAQQVTIAENNLNLALLTLSQLLQVPYNGFNVEVIDIDTPSETLLYNEITPILNHALENRNEIKIAEKNIENSELNTEISKSGYLPSVSFGYGFGSVWSESKNDLTKQAYFRELDLNKGHNFNLSVSIPIFSRFQNKTAVAKSKIQEENSKLSLDQAKLDLESNIQGAYTDAQAALKAYIAAKKSLESQELAFNNSKERYDIGSMTAFDLEQARVQLINAQSSLINAKYDFVFKTKVLDFYMGKSLTD</sequence>
<evidence type="ECO:0000256" key="6">
    <source>
        <dbReference type="ARBA" id="ARBA00023136"/>
    </source>
</evidence>
<keyword evidence="3" id="KW-0813">Transport</keyword>
<dbReference type="InterPro" id="IPR051906">
    <property type="entry name" value="TolC-like"/>
</dbReference>
<protein>
    <submittedName>
        <fullName evidence="8">TolC family protein</fullName>
    </submittedName>
</protein>
<accession>A0ABT8WGX8</accession>
<evidence type="ECO:0000313" key="8">
    <source>
        <dbReference type="EMBL" id="MDO5972420.1"/>
    </source>
</evidence>
<comment type="similarity">
    <text evidence="2">Belongs to the outer membrane factor (OMF) (TC 1.B.17) family.</text>
</comment>
<dbReference type="EMBL" id="JAUOEK010000184">
    <property type="protein sequence ID" value="MDO5972420.1"/>
    <property type="molecule type" value="Genomic_DNA"/>
</dbReference>
<keyword evidence="9" id="KW-1185">Reference proteome</keyword>
<dbReference type="SUPFAM" id="SSF56954">
    <property type="entry name" value="Outer membrane efflux proteins (OEP)"/>
    <property type="match status" value="1"/>
</dbReference>
<comment type="caution">
    <text evidence="8">The sequence shown here is derived from an EMBL/GenBank/DDBJ whole genome shotgun (WGS) entry which is preliminary data.</text>
</comment>
<evidence type="ECO:0000256" key="3">
    <source>
        <dbReference type="ARBA" id="ARBA00022448"/>
    </source>
</evidence>
<dbReference type="Proteomes" id="UP001176883">
    <property type="component" value="Unassembled WGS sequence"/>
</dbReference>
<reference evidence="8" key="1">
    <citation type="submission" date="2023-07" db="EMBL/GenBank/DDBJ databases">
        <title>Two novel species in the genus Flavivirga.</title>
        <authorList>
            <person name="Kwon K."/>
        </authorList>
    </citation>
    <scope>NUCLEOTIDE SEQUENCE</scope>
    <source>
        <strain evidence="8">KCTC 52353</strain>
    </source>
</reference>
<gene>
    <name evidence="8" type="ORF">Q4Q35_21675</name>
</gene>
<dbReference type="PANTHER" id="PTHR30026">
    <property type="entry name" value="OUTER MEMBRANE PROTEIN TOLC"/>
    <property type="match status" value="1"/>
</dbReference>
<dbReference type="Pfam" id="PF02321">
    <property type="entry name" value="OEP"/>
    <property type="match status" value="2"/>
</dbReference>
<evidence type="ECO:0000313" key="9">
    <source>
        <dbReference type="Proteomes" id="UP001176883"/>
    </source>
</evidence>